<dbReference type="GO" id="GO:0005886">
    <property type="term" value="C:plasma membrane"/>
    <property type="evidence" value="ECO:0007669"/>
    <property type="project" value="TreeGrafter"/>
</dbReference>
<evidence type="ECO:0000256" key="1">
    <source>
        <dbReference type="SAM" id="Phobius"/>
    </source>
</evidence>
<dbReference type="Proteomes" id="UP000190897">
    <property type="component" value="Unassembled WGS sequence"/>
</dbReference>
<proteinExistence type="predicted"/>
<evidence type="ECO:0000313" key="3">
    <source>
        <dbReference type="Proteomes" id="UP000190897"/>
    </source>
</evidence>
<feature type="transmembrane region" description="Helical" evidence="1">
    <location>
        <begin position="158"/>
        <end position="180"/>
    </location>
</feature>
<evidence type="ECO:0000313" key="2">
    <source>
        <dbReference type="EMBL" id="SKB68512.1"/>
    </source>
</evidence>
<feature type="transmembrane region" description="Helical" evidence="1">
    <location>
        <begin position="12"/>
        <end position="33"/>
    </location>
</feature>
<reference evidence="3" key="1">
    <citation type="submission" date="2017-02" db="EMBL/GenBank/DDBJ databases">
        <authorList>
            <person name="Varghese N."/>
            <person name="Submissions S."/>
        </authorList>
    </citation>
    <scope>NUCLEOTIDE SEQUENCE [LARGE SCALE GENOMIC DNA]</scope>
    <source>
        <strain evidence="3">DSM 22270</strain>
    </source>
</reference>
<dbReference type="PANTHER" id="PTHR34989">
    <property type="entry name" value="PROTEIN HDED"/>
    <property type="match status" value="1"/>
</dbReference>
<dbReference type="InterPro" id="IPR052712">
    <property type="entry name" value="Acid_resist_chaperone_HdeD"/>
</dbReference>
<dbReference type="RefSeq" id="WP_082214058.1">
    <property type="nucleotide sequence ID" value="NZ_FUZA01000002.1"/>
</dbReference>
<gene>
    <name evidence="2" type="ORF">SAMN05660293_01463</name>
</gene>
<name>A0A1T5D9S9_9BACT</name>
<accession>A0A1T5D9S9</accession>
<keyword evidence="3" id="KW-1185">Reference proteome</keyword>
<organism evidence="2 3">
    <name type="scientific">Dyadobacter psychrophilus</name>
    <dbReference type="NCBI Taxonomy" id="651661"/>
    <lineage>
        <taxon>Bacteria</taxon>
        <taxon>Pseudomonadati</taxon>
        <taxon>Bacteroidota</taxon>
        <taxon>Cytophagia</taxon>
        <taxon>Cytophagales</taxon>
        <taxon>Spirosomataceae</taxon>
        <taxon>Dyadobacter</taxon>
    </lineage>
</organism>
<dbReference type="STRING" id="651661.SAMN05660293_01463"/>
<dbReference type="OrthoDB" id="7059775at2"/>
<feature type="transmembrane region" description="Helical" evidence="1">
    <location>
        <begin position="132"/>
        <end position="152"/>
    </location>
</feature>
<sequence>MTSVIKQAQHSIHYWWIFMLSGVALMGFGVYVALNPSITYDDLSIFFSAVLMISGICEAAFCIENRKFFKGWGWFLTGAILDLIFGIIFMTNPILAAISLPLFAGVWLLMRSLLLIARSFQAKKKSLSDWPWLLLWAITGSFFSVVNIYNPLFSEDRLVIWTAFALMAVGAFYVHFSMLIKNSQWWINDKIYN</sequence>
<dbReference type="Pfam" id="PF03729">
    <property type="entry name" value="DUF308"/>
    <property type="match status" value="1"/>
</dbReference>
<feature type="transmembrane region" description="Helical" evidence="1">
    <location>
        <begin position="96"/>
        <end position="120"/>
    </location>
</feature>
<keyword evidence="1" id="KW-0472">Membrane</keyword>
<dbReference type="PANTHER" id="PTHR34989:SF1">
    <property type="entry name" value="PROTEIN HDED"/>
    <property type="match status" value="1"/>
</dbReference>
<feature type="transmembrane region" description="Helical" evidence="1">
    <location>
        <begin position="72"/>
        <end position="90"/>
    </location>
</feature>
<dbReference type="InterPro" id="IPR005325">
    <property type="entry name" value="DUF308_memb"/>
</dbReference>
<keyword evidence="1" id="KW-0812">Transmembrane</keyword>
<dbReference type="AlphaFoldDB" id="A0A1T5D9S9"/>
<protein>
    <submittedName>
        <fullName evidence="2">Uncharacterized membrane protein HdeD, DUF308 family</fullName>
    </submittedName>
</protein>
<dbReference type="EMBL" id="FUZA01000002">
    <property type="protein sequence ID" value="SKB68512.1"/>
    <property type="molecule type" value="Genomic_DNA"/>
</dbReference>
<keyword evidence="1" id="KW-1133">Transmembrane helix</keyword>
<feature type="transmembrane region" description="Helical" evidence="1">
    <location>
        <begin position="45"/>
        <end position="63"/>
    </location>
</feature>